<organism evidence="2 3">
    <name type="scientific">Pontibacillus chungwhensis</name>
    <dbReference type="NCBI Taxonomy" id="265426"/>
    <lineage>
        <taxon>Bacteria</taxon>
        <taxon>Bacillati</taxon>
        <taxon>Bacillota</taxon>
        <taxon>Bacilli</taxon>
        <taxon>Bacillales</taxon>
        <taxon>Bacillaceae</taxon>
        <taxon>Pontibacillus</taxon>
    </lineage>
</organism>
<evidence type="ECO:0000256" key="1">
    <source>
        <dbReference type="SAM" id="SignalP"/>
    </source>
</evidence>
<dbReference type="EMBL" id="CP126446">
    <property type="protein sequence ID" value="WIF97316.1"/>
    <property type="molecule type" value="Genomic_DNA"/>
</dbReference>
<evidence type="ECO:0000313" key="3">
    <source>
        <dbReference type="Proteomes" id="UP001236652"/>
    </source>
</evidence>
<keyword evidence="1" id="KW-0732">Signal</keyword>
<sequence>MKRWVRKTFTILTAIVTLGLYVPPTTLDADTTEKNKTFTPKENIEENKASSIHSANSDHFLDLPDLSDDDHHLDPEQHLTNLGEVAKEQTMTKLGSRILGQIDPVFMDDILVTIESEVKQLVEQADESNVLQYDISLDPAPGYGEKIFHVYNTLSNAELARFDVRRENRPGEGYWFNFHYHVSQDQFENHHAVADLYWDKNTPPKWMA</sequence>
<dbReference type="RefSeq" id="WP_231418790.1">
    <property type="nucleotide sequence ID" value="NZ_CP126446.1"/>
</dbReference>
<accession>A0ABY8V0B4</accession>
<gene>
    <name evidence="2" type="ORF">QNI29_16505</name>
</gene>
<proteinExistence type="predicted"/>
<reference evidence="2 3" key="1">
    <citation type="submission" date="2023-05" db="EMBL/GenBank/DDBJ databases">
        <title>Comparative genomics reveals the evidence of polycyclic aromatic hydrocarbons degradation in moderately halophilic genus Pontibacillus.</title>
        <authorList>
            <person name="Yang H."/>
            <person name="Qian Z."/>
        </authorList>
    </citation>
    <scope>NUCLEOTIDE SEQUENCE [LARGE SCALE GENOMIC DNA]</scope>
    <source>
        <strain evidence="3">HN14</strain>
    </source>
</reference>
<protein>
    <submittedName>
        <fullName evidence="2">YpjP family protein</fullName>
    </submittedName>
</protein>
<name>A0ABY8V0B4_9BACI</name>
<evidence type="ECO:0000313" key="2">
    <source>
        <dbReference type="EMBL" id="WIF97316.1"/>
    </source>
</evidence>
<dbReference type="Proteomes" id="UP001236652">
    <property type="component" value="Chromosome"/>
</dbReference>
<dbReference type="InterPro" id="IPR025616">
    <property type="entry name" value="YpjP"/>
</dbReference>
<keyword evidence="3" id="KW-1185">Reference proteome</keyword>
<dbReference type="Pfam" id="PF14005">
    <property type="entry name" value="YpjP"/>
    <property type="match status" value="1"/>
</dbReference>
<feature type="chain" id="PRO_5046881081" evidence="1">
    <location>
        <begin position="30"/>
        <end position="208"/>
    </location>
</feature>
<feature type="signal peptide" evidence="1">
    <location>
        <begin position="1"/>
        <end position="29"/>
    </location>
</feature>